<dbReference type="AlphaFoldDB" id="G9NKN5"/>
<protein>
    <submittedName>
        <fullName evidence="3">Uncharacterized protein</fullName>
    </submittedName>
</protein>
<organism evidence="3 4">
    <name type="scientific">Hypocrea atroviridis (strain ATCC 20476 / IMI 206040)</name>
    <name type="common">Trichoderma atroviride</name>
    <dbReference type="NCBI Taxonomy" id="452589"/>
    <lineage>
        <taxon>Eukaryota</taxon>
        <taxon>Fungi</taxon>
        <taxon>Dikarya</taxon>
        <taxon>Ascomycota</taxon>
        <taxon>Pezizomycotina</taxon>
        <taxon>Sordariomycetes</taxon>
        <taxon>Hypocreomycetidae</taxon>
        <taxon>Hypocreales</taxon>
        <taxon>Hypocreaceae</taxon>
        <taxon>Trichoderma</taxon>
    </lineage>
</organism>
<dbReference type="HOGENOM" id="CLU_2236950_0_0_1"/>
<feature type="transmembrane region" description="Helical" evidence="2">
    <location>
        <begin position="6"/>
        <end position="30"/>
    </location>
</feature>
<dbReference type="Proteomes" id="UP000005426">
    <property type="component" value="Unassembled WGS sequence"/>
</dbReference>
<evidence type="ECO:0000313" key="4">
    <source>
        <dbReference type="Proteomes" id="UP000005426"/>
    </source>
</evidence>
<evidence type="ECO:0000313" key="3">
    <source>
        <dbReference type="EMBL" id="EHK48457.1"/>
    </source>
</evidence>
<evidence type="ECO:0000256" key="1">
    <source>
        <dbReference type="SAM" id="MobiDB-lite"/>
    </source>
</evidence>
<keyword evidence="4" id="KW-1185">Reference proteome</keyword>
<comment type="caution">
    <text evidence="3">The sequence shown here is derived from an EMBL/GenBank/DDBJ whole genome shotgun (WGS) entry which is preliminary data.</text>
</comment>
<dbReference type="EMBL" id="ABDG02000018">
    <property type="protein sequence ID" value="EHK48457.1"/>
    <property type="molecule type" value="Genomic_DNA"/>
</dbReference>
<evidence type="ECO:0000256" key="2">
    <source>
        <dbReference type="SAM" id="Phobius"/>
    </source>
</evidence>
<sequence length="105" mass="11903">MQFPSLLPPFFIYLLSYTLWCCVAGLVLLFNDDSCWRSTLIYSSWPQPPSPSFTHITSRPGSLISTHPHRAPTDCCRRHSKSRPREKLPHPRLILLAGGARQTAV</sequence>
<keyword evidence="2" id="KW-0472">Membrane</keyword>
<keyword evidence="2" id="KW-0812">Transmembrane</keyword>
<accession>G9NKN5</accession>
<keyword evidence="2" id="KW-1133">Transmembrane helix</keyword>
<proteinExistence type="predicted"/>
<feature type="region of interest" description="Disordered" evidence="1">
    <location>
        <begin position="63"/>
        <end position="86"/>
    </location>
</feature>
<name>G9NKN5_HYPAI</name>
<reference evidence="3 4" key="1">
    <citation type="journal article" date="2011" name="Genome Biol.">
        <title>Comparative genome sequence analysis underscores mycoparasitism as the ancestral life style of Trichoderma.</title>
        <authorList>
            <person name="Kubicek C.P."/>
            <person name="Herrera-Estrella A."/>
            <person name="Seidl-Seiboth V."/>
            <person name="Martinez D.A."/>
            <person name="Druzhinina I.S."/>
            <person name="Thon M."/>
            <person name="Zeilinger S."/>
            <person name="Casas-Flores S."/>
            <person name="Horwitz B.A."/>
            <person name="Mukherjee P.K."/>
            <person name="Mukherjee M."/>
            <person name="Kredics L."/>
            <person name="Alcaraz L.D."/>
            <person name="Aerts A."/>
            <person name="Antal Z."/>
            <person name="Atanasova L."/>
            <person name="Cervantes-Badillo M.G."/>
            <person name="Challacombe J."/>
            <person name="Chertkov O."/>
            <person name="McCluskey K."/>
            <person name="Coulpier F."/>
            <person name="Deshpande N."/>
            <person name="von Doehren H."/>
            <person name="Ebbole D.J."/>
            <person name="Esquivel-Naranjo E.U."/>
            <person name="Fekete E."/>
            <person name="Flipphi M."/>
            <person name="Glaser F."/>
            <person name="Gomez-Rodriguez E.Y."/>
            <person name="Gruber S."/>
            <person name="Han C."/>
            <person name="Henrissat B."/>
            <person name="Hermosa R."/>
            <person name="Hernandez-Onate M."/>
            <person name="Karaffa L."/>
            <person name="Kosti I."/>
            <person name="Le Crom S."/>
            <person name="Lindquist E."/>
            <person name="Lucas S."/>
            <person name="Luebeck M."/>
            <person name="Luebeck P.S."/>
            <person name="Margeot A."/>
            <person name="Metz B."/>
            <person name="Misra M."/>
            <person name="Nevalainen H."/>
            <person name="Omann M."/>
            <person name="Packer N."/>
            <person name="Perrone G."/>
            <person name="Uresti-Rivera E.E."/>
            <person name="Salamov A."/>
            <person name="Schmoll M."/>
            <person name="Seiboth B."/>
            <person name="Shapiro H."/>
            <person name="Sukno S."/>
            <person name="Tamayo-Ramos J.A."/>
            <person name="Tisch D."/>
            <person name="Wiest A."/>
            <person name="Wilkinson H.H."/>
            <person name="Zhang M."/>
            <person name="Coutinho P.M."/>
            <person name="Kenerley C.M."/>
            <person name="Monte E."/>
            <person name="Baker S.E."/>
            <person name="Grigoriev I.V."/>
        </authorList>
    </citation>
    <scope>NUCLEOTIDE SEQUENCE [LARGE SCALE GENOMIC DNA]</scope>
    <source>
        <strain evidence="4">ATCC 20476 / IMI 206040</strain>
    </source>
</reference>
<feature type="compositionally biased region" description="Basic and acidic residues" evidence="1">
    <location>
        <begin position="71"/>
        <end position="86"/>
    </location>
</feature>
<gene>
    <name evidence="3" type="ORF">TRIATDRAFT_255312</name>
</gene>